<proteinExistence type="inferred from homology"/>
<dbReference type="Pfam" id="PF17775">
    <property type="entry name" value="YchJ_M-like"/>
    <property type="match status" value="1"/>
</dbReference>
<feature type="domain" description="YchJ-like middle NTF2-like" evidence="2">
    <location>
        <begin position="38"/>
        <end position="131"/>
    </location>
</feature>
<dbReference type="InterPro" id="IPR023006">
    <property type="entry name" value="YchJ-like"/>
</dbReference>
<evidence type="ECO:0000259" key="2">
    <source>
        <dbReference type="Pfam" id="PF17775"/>
    </source>
</evidence>
<organism evidence="3 4">
    <name type="scientific">Alcaligenes xylosoxydans xylosoxydans</name>
    <name type="common">Achromobacter xylosoxidans</name>
    <dbReference type="NCBI Taxonomy" id="85698"/>
    <lineage>
        <taxon>Bacteria</taxon>
        <taxon>Pseudomonadati</taxon>
        <taxon>Pseudomonadota</taxon>
        <taxon>Betaproteobacteria</taxon>
        <taxon>Burkholderiales</taxon>
        <taxon>Alcaligenaceae</taxon>
        <taxon>Achromobacter</taxon>
    </lineage>
</organism>
<reference evidence="3 4" key="1">
    <citation type="submission" date="2018-08" db="EMBL/GenBank/DDBJ databases">
        <title>Achromobacter xylosoxidans Genome sequencing and assembly.</title>
        <authorList>
            <person name="Wang R."/>
            <person name="Rensing C."/>
            <person name="Li Y."/>
        </authorList>
    </citation>
    <scope>NUCLEOTIDE SEQUENCE [LARGE SCALE GENOMIC DNA]</scope>
    <source>
        <strain evidence="3 4">GD003A</strain>
    </source>
</reference>
<evidence type="ECO:0000313" key="3">
    <source>
        <dbReference type="EMBL" id="RPJ88233.1"/>
    </source>
</evidence>
<dbReference type="InterPro" id="IPR048469">
    <property type="entry name" value="YchJ-like_M"/>
</dbReference>
<evidence type="ECO:0000313" key="4">
    <source>
        <dbReference type="Proteomes" id="UP000285324"/>
    </source>
</evidence>
<dbReference type="SUPFAM" id="SSF54427">
    <property type="entry name" value="NTF2-like"/>
    <property type="match status" value="1"/>
</dbReference>
<dbReference type="PANTHER" id="PTHR33747">
    <property type="entry name" value="UPF0225 PROTEIN SCO1677"/>
    <property type="match status" value="1"/>
</dbReference>
<dbReference type="RefSeq" id="WP_118934688.1">
    <property type="nucleotide sequence ID" value="NZ_CP061008.1"/>
</dbReference>
<dbReference type="AlphaFoldDB" id="A0A424W4J4"/>
<accession>A0A424W4J4</accession>
<comment type="caution">
    <text evidence="3">The sequence shown here is derived from an EMBL/GenBank/DDBJ whole genome shotgun (WGS) entry which is preliminary data.</text>
</comment>
<dbReference type="Gene3D" id="3.10.450.50">
    <property type="match status" value="1"/>
</dbReference>
<gene>
    <name evidence="3" type="ORF">DY367_28970</name>
</gene>
<dbReference type="EMBL" id="QVXO01000073">
    <property type="protein sequence ID" value="RPJ88233.1"/>
    <property type="molecule type" value="Genomic_DNA"/>
</dbReference>
<dbReference type="Proteomes" id="UP000285324">
    <property type="component" value="Unassembled WGS sequence"/>
</dbReference>
<name>A0A424W4J4_ALCXX</name>
<comment type="similarity">
    <text evidence="1">Belongs to the UPF0225 family.</text>
</comment>
<dbReference type="OrthoDB" id="21421at2"/>
<evidence type="ECO:0000256" key="1">
    <source>
        <dbReference type="HAMAP-Rule" id="MF_00612"/>
    </source>
</evidence>
<protein>
    <recommendedName>
        <fullName evidence="1">UPF0225 protein DY367_28970</fullName>
    </recommendedName>
</protein>
<dbReference type="HAMAP" id="MF_00612">
    <property type="entry name" value="UPF0225"/>
    <property type="match status" value="1"/>
</dbReference>
<dbReference type="InterPro" id="IPR032710">
    <property type="entry name" value="NTF2-like_dom_sf"/>
</dbReference>
<sequence>MTKPSKLPASACPCGNPTPYSECCGRWHEGPQALQAPSAEALMRSRYSAFVLDKLPYLLATWHPSTRPNALEPNPPDLKWLGLAIKQTASQDSEHATVEFVARSRQAGRAHRLHELSRFVREGGQWFYVDGDLY</sequence>
<dbReference type="PANTHER" id="PTHR33747:SF1">
    <property type="entry name" value="ADENYLATE CYCLASE-ASSOCIATED CAP C-TERMINAL DOMAIN-CONTAINING PROTEIN"/>
    <property type="match status" value="1"/>
</dbReference>